<dbReference type="Proteomes" id="UP000623129">
    <property type="component" value="Unassembled WGS sequence"/>
</dbReference>
<dbReference type="GO" id="GO:0003676">
    <property type="term" value="F:nucleic acid binding"/>
    <property type="evidence" value="ECO:0007669"/>
    <property type="project" value="InterPro"/>
</dbReference>
<feature type="compositionally biased region" description="Basic residues" evidence="1">
    <location>
        <begin position="1"/>
        <end position="10"/>
    </location>
</feature>
<dbReference type="PANTHER" id="PTHR47423">
    <property type="entry name" value="G-PATCH DOMAIN CONTAINING PROTEIN"/>
    <property type="match status" value="1"/>
</dbReference>
<evidence type="ECO:0000313" key="3">
    <source>
        <dbReference type="EMBL" id="KAF3325872.1"/>
    </source>
</evidence>
<feature type="region of interest" description="Disordered" evidence="1">
    <location>
        <begin position="260"/>
        <end position="289"/>
    </location>
</feature>
<comment type="caution">
    <text evidence="3">The sequence shown here is derived from an EMBL/GenBank/DDBJ whole genome shotgun (WGS) entry which is preliminary data.</text>
</comment>
<dbReference type="InterPro" id="IPR034082">
    <property type="entry name" value="R3H_G-patch"/>
</dbReference>
<dbReference type="PROSITE" id="PS50174">
    <property type="entry name" value="G_PATCH"/>
    <property type="match status" value="2"/>
</dbReference>
<dbReference type="SMART" id="SM00443">
    <property type="entry name" value="G_patch"/>
    <property type="match status" value="2"/>
</dbReference>
<dbReference type="Gene3D" id="3.30.1370.50">
    <property type="entry name" value="R3H-like domain"/>
    <property type="match status" value="1"/>
</dbReference>
<dbReference type="PANTHER" id="PTHR47423:SF2">
    <property type="entry name" value="PROTEIN SQS1"/>
    <property type="match status" value="1"/>
</dbReference>
<dbReference type="CDD" id="cd02646">
    <property type="entry name" value="R3H_G-patch"/>
    <property type="match status" value="1"/>
</dbReference>
<feature type="compositionally biased region" description="Basic and acidic residues" evidence="1">
    <location>
        <begin position="132"/>
        <end position="144"/>
    </location>
</feature>
<evidence type="ECO:0000256" key="1">
    <source>
        <dbReference type="SAM" id="MobiDB-lite"/>
    </source>
</evidence>
<feature type="region of interest" description="Disordered" evidence="1">
    <location>
        <begin position="338"/>
        <end position="385"/>
    </location>
</feature>
<name>A0A833V654_9POAL</name>
<dbReference type="EMBL" id="SWLB01000019">
    <property type="protein sequence ID" value="KAF3325872.1"/>
    <property type="molecule type" value="Genomic_DNA"/>
</dbReference>
<dbReference type="InterPro" id="IPR036867">
    <property type="entry name" value="R3H_dom_sf"/>
</dbReference>
<dbReference type="OrthoDB" id="29523at2759"/>
<dbReference type="Pfam" id="PF01585">
    <property type="entry name" value="G-patch"/>
    <property type="match status" value="2"/>
</dbReference>
<feature type="compositionally biased region" description="Acidic residues" evidence="1">
    <location>
        <begin position="174"/>
        <end position="234"/>
    </location>
</feature>
<feature type="domain" description="G-patch" evidence="2">
    <location>
        <begin position="576"/>
        <end position="622"/>
    </location>
</feature>
<organism evidence="3 4">
    <name type="scientific">Carex littledalei</name>
    <dbReference type="NCBI Taxonomy" id="544730"/>
    <lineage>
        <taxon>Eukaryota</taxon>
        <taxon>Viridiplantae</taxon>
        <taxon>Streptophyta</taxon>
        <taxon>Embryophyta</taxon>
        <taxon>Tracheophyta</taxon>
        <taxon>Spermatophyta</taxon>
        <taxon>Magnoliopsida</taxon>
        <taxon>Liliopsida</taxon>
        <taxon>Poales</taxon>
        <taxon>Cyperaceae</taxon>
        <taxon>Cyperoideae</taxon>
        <taxon>Cariceae</taxon>
        <taxon>Carex</taxon>
        <taxon>Carex subgen. Euthyceras</taxon>
    </lineage>
</organism>
<accession>A0A833V654</accession>
<dbReference type="InterPro" id="IPR000467">
    <property type="entry name" value="G_patch_dom"/>
</dbReference>
<protein>
    <submittedName>
        <fullName evidence="3">Zinc finger CCCH-type with G patch domain-containing protein</fullName>
    </submittedName>
</protein>
<feature type="compositionally biased region" description="Basic residues" evidence="1">
    <location>
        <begin position="509"/>
        <end position="518"/>
    </location>
</feature>
<proteinExistence type="predicted"/>
<feature type="region of interest" description="Disordered" evidence="1">
    <location>
        <begin position="93"/>
        <end position="244"/>
    </location>
</feature>
<feature type="region of interest" description="Disordered" evidence="1">
    <location>
        <begin position="494"/>
        <end position="524"/>
    </location>
</feature>
<feature type="compositionally biased region" description="Acidic residues" evidence="1">
    <location>
        <begin position="264"/>
        <end position="282"/>
    </location>
</feature>
<dbReference type="AlphaFoldDB" id="A0A833V654"/>
<dbReference type="InterPro" id="IPR001374">
    <property type="entry name" value="R3H_dom"/>
</dbReference>
<dbReference type="Pfam" id="PF01424">
    <property type="entry name" value="R3H"/>
    <property type="match status" value="1"/>
</dbReference>
<gene>
    <name evidence="3" type="ORF">FCM35_KLT08952</name>
</gene>
<feature type="region of interest" description="Disordered" evidence="1">
    <location>
        <begin position="1"/>
        <end position="45"/>
    </location>
</feature>
<evidence type="ECO:0000313" key="4">
    <source>
        <dbReference type="Proteomes" id="UP000623129"/>
    </source>
</evidence>
<feature type="domain" description="G-patch" evidence="2">
    <location>
        <begin position="658"/>
        <end position="703"/>
    </location>
</feature>
<dbReference type="SUPFAM" id="SSF82708">
    <property type="entry name" value="R3H domain"/>
    <property type="match status" value="1"/>
</dbReference>
<feature type="compositionally biased region" description="Acidic residues" evidence="1">
    <location>
        <begin position="115"/>
        <end position="131"/>
    </location>
</feature>
<reference evidence="3" key="1">
    <citation type="submission" date="2020-01" db="EMBL/GenBank/DDBJ databases">
        <title>Genome sequence of Kobresia littledalei, the first chromosome-level genome in the family Cyperaceae.</title>
        <authorList>
            <person name="Qu G."/>
        </authorList>
    </citation>
    <scope>NUCLEOTIDE SEQUENCE</scope>
    <source>
        <strain evidence="3">C.B.Clarke</strain>
        <tissue evidence="3">Leaf</tissue>
    </source>
</reference>
<keyword evidence="4" id="KW-1185">Reference proteome</keyword>
<sequence length="703" mass="77141">MGGGKPRPKKNPTAGGPTHGSSGRRPRPQTSPILFKRESPGEGSKALKCVGNTFGYIYPATSDPIETNTEVEVPIYSYHPAIAGDQELGFGFQREEGDESGSAEVSHSGLGFVEKEEEEEVAEVEAMEEDQAGEKEENIQKELDELLTPEVKNGGKSEGFLSIGGYRVYTEDTSSPEEDMDDDDDEDDVSGDDEEDDVKSLDDGEELSQNDVDDDQDEEDGESELDDSSSEIDDEIVRDYMEGIGGADEFLSGLSAKKLKELESQSESDNSESESESESDEDGFLKRKKLGGVRLMEASEVYGMKGQKWKAKGKAKVAYNSARIELLTLENVVTLKDSRATSNRRKSAPSQLSRSWPGPDDGRRSKKNYRSVPGEKKKHRKEQIAEKRRQRMLNRGVDLEQINQQLRQMVVDEVDMYAFQSMHSRDCSQVQRLAAIYHFKSACQGSGKKRFVMVARTAQTCMPSSVDQVRLDKLLRVNYDNGDFAVVDVNNKNIPRGARKSSSSERPKNNKASRRKNTSGKQKCAKTSFADKPVAFVSSGTMLGDSITKKVVMETIVDSKETTVVVEKVGAFEMHTTGFGSKMMAKMGFIEGGGLGKDGQGMVRAIEPVQRPKSLGLGVKFEPGEVSGTKVVQSTPKVVHSSLKSHHSKRIGAFEKHTKGFGSKMMEKMGFVPGSGLGKDSQGIVDPLMAVRRPKLLGLGVKD</sequence>
<evidence type="ECO:0000259" key="2">
    <source>
        <dbReference type="PROSITE" id="PS50174"/>
    </source>
</evidence>